<evidence type="ECO:0000256" key="5">
    <source>
        <dbReference type="ARBA" id="ARBA00022779"/>
    </source>
</evidence>
<dbReference type="NCBIfam" id="TIGR02480">
    <property type="entry name" value="fliN"/>
    <property type="match status" value="1"/>
</dbReference>
<dbReference type="Pfam" id="PF01052">
    <property type="entry name" value="FliMN_C"/>
    <property type="match status" value="1"/>
</dbReference>
<keyword evidence="10" id="KW-0969">Cilium</keyword>
<dbReference type="SUPFAM" id="SSF101801">
    <property type="entry name" value="Surface presentation of antigens (SPOA)"/>
    <property type="match status" value="1"/>
</dbReference>
<evidence type="ECO:0000256" key="1">
    <source>
        <dbReference type="ARBA" id="ARBA00004413"/>
    </source>
</evidence>
<feature type="domain" description="CheC-like protein" evidence="9">
    <location>
        <begin position="130"/>
        <end position="163"/>
    </location>
</feature>
<sequence length="387" mass="42342">MNDHFLSPEEIKELINDPNGADKNIQITKEEIDALGEIGNISIGTSATTLYSLLKNKVVITTPKVSITTIKKLKEAYPIPFISVEVSYTKGINGSTLMIMKEEDAKIIADLMMGGDGRNVDDLELDDIRMSAVGEAMNQMMGSAATSLSIMLKKDISISPPTLTRVDLAADSLKGYFDENEDIVDISFTMEVGDFLKSEIMQLMPITFAKRLAAELYSLSMGETAPEESPASGEDTDTDLTANSTYNNEPPKKEPQPNRPIKQEVPQKSKAEEHSANTQNQNVTVKPVEFHPLQEEAVFSPPSSLDLILDVPLEVTVELGRTEKTVKEILEISSGTIIELDKMAGEPADILVNGKLIAKGEVVVIDENFGVRITEIINSVDRVKSLQ</sequence>
<evidence type="ECO:0000256" key="6">
    <source>
        <dbReference type="ARBA" id="ARBA00023136"/>
    </source>
</evidence>
<organism evidence="10">
    <name type="scientific">Tepidanaerobacter syntrophicus</name>
    <dbReference type="NCBI Taxonomy" id="224999"/>
    <lineage>
        <taxon>Bacteria</taxon>
        <taxon>Bacillati</taxon>
        <taxon>Bacillota</taxon>
        <taxon>Clostridia</taxon>
        <taxon>Thermosediminibacterales</taxon>
        <taxon>Tepidanaerobacteraceae</taxon>
        <taxon>Tepidanaerobacter</taxon>
    </lineage>
</organism>
<keyword evidence="5" id="KW-0283">Flagellar rotation</keyword>
<dbReference type="Gene3D" id="3.40.1550.10">
    <property type="entry name" value="CheC-like"/>
    <property type="match status" value="1"/>
</dbReference>
<evidence type="ECO:0000313" key="10">
    <source>
        <dbReference type="EMBL" id="GAQ26245.1"/>
    </source>
</evidence>
<keyword evidence="10" id="KW-0966">Cell projection</keyword>
<dbReference type="PANTHER" id="PTHR43484:SF1">
    <property type="entry name" value="FLAGELLAR MOTOR SWITCH PROTEIN FLIN"/>
    <property type="match status" value="1"/>
</dbReference>
<dbReference type="GO" id="GO:0071973">
    <property type="term" value="P:bacterial-type flagellum-dependent cell motility"/>
    <property type="evidence" value="ECO:0007669"/>
    <property type="project" value="InterPro"/>
</dbReference>
<feature type="region of interest" description="Disordered" evidence="7">
    <location>
        <begin position="223"/>
        <end position="284"/>
    </location>
</feature>
<dbReference type="GO" id="GO:0006935">
    <property type="term" value="P:chemotaxis"/>
    <property type="evidence" value="ECO:0007669"/>
    <property type="project" value="UniProtKB-KW"/>
</dbReference>
<dbReference type="OrthoDB" id="9773459at2"/>
<dbReference type="GO" id="GO:0016787">
    <property type="term" value="F:hydrolase activity"/>
    <property type="evidence" value="ECO:0007669"/>
    <property type="project" value="InterPro"/>
</dbReference>
<dbReference type="InterPro" id="IPR001172">
    <property type="entry name" value="FliN_T3SS_HrcQb"/>
</dbReference>
<evidence type="ECO:0000259" key="8">
    <source>
        <dbReference type="Pfam" id="PF01052"/>
    </source>
</evidence>
<dbReference type="EMBL" id="DF977003">
    <property type="protein sequence ID" value="GAQ26245.1"/>
    <property type="molecule type" value="Genomic_DNA"/>
</dbReference>
<evidence type="ECO:0000256" key="3">
    <source>
        <dbReference type="ARBA" id="ARBA00022475"/>
    </source>
</evidence>
<keyword evidence="4" id="KW-0145">Chemotaxis</keyword>
<keyword evidence="10" id="KW-0282">Flagellum</keyword>
<dbReference type="SUPFAM" id="SSF103039">
    <property type="entry name" value="CheC-like"/>
    <property type="match status" value="1"/>
</dbReference>
<dbReference type="InterPro" id="IPR051469">
    <property type="entry name" value="FliN/MopA/SpaO"/>
</dbReference>
<dbReference type="RefSeq" id="WP_059034143.1">
    <property type="nucleotide sequence ID" value="NZ_DF977003.1"/>
</dbReference>
<dbReference type="PRINTS" id="PR00956">
    <property type="entry name" value="FLGMOTORFLIN"/>
</dbReference>
<dbReference type="CDD" id="cd17907">
    <property type="entry name" value="FliY_FliN-Y"/>
    <property type="match status" value="1"/>
</dbReference>
<comment type="subcellular location">
    <subcellularLocation>
        <location evidence="1">Cell membrane</location>
        <topology evidence="1">Peripheral membrane protein</topology>
        <orientation evidence="1">Cytoplasmic side</orientation>
    </subcellularLocation>
</comment>
<dbReference type="AlphaFoldDB" id="A0A0U9HHF1"/>
<feature type="domain" description="Flagellar motor switch protein FliN-like C-terminal" evidence="8">
    <location>
        <begin position="307"/>
        <end position="377"/>
    </location>
</feature>
<evidence type="ECO:0000256" key="4">
    <source>
        <dbReference type="ARBA" id="ARBA00022500"/>
    </source>
</evidence>
<name>A0A0U9HHF1_9FIRM</name>
<protein>
    <submittedName>
        <fullName evidence="10">Flagellar motor switch protein FliN/FliY</fullName>
    </submittedName>
</protein>
<keyword evidence="3" id="KW-1003">Cell membrane</keyword>
<dbReference type="GO" id="GO:0009425">
    <property type="term" value="C:bacterial-type flagellum basal body"/>
    <property type="evidence" value="ECO:0007669"/>
    <property type="project" value="InterPro"/>
</dbReference>
<accession>A0A0U9HHF1</accession>
<dbReference type="InterPro" id="IPR028976">
    <property type="entry name" value="CheC-like_sf"/>
</dbReference>
<dbReference type="InterPro" id="IPR012826">
    <property type="entry name" value="FliN"/>
</dbReference>
<keyword evidence="6" id="KW-0472">Membrane</keyword>
<evidence type="ECO:0000256" key="7">
    <source>
        <dbReference type="SAM" id="MobiDB-lite"/>
    </source>
</evidence>
<dbReference type="STRING" id="224999.GCA_001485475_02289"/>
<dbReference type="Gene3D" id="2.30.330.10">
    <property type="entry name" value="SpoA-like"/>
    <property type="match status" value="1"/>
</dbReference>
<evidence type="ECO:0000313" key="11">
    <source>
        <dbReference type="Proteomes" id="UP000062160"/>
    </source>
</evidence>
<dbReference type="InterPro" id="IPR001543">
    <property type="entry name" value="FliN-like_C"/>
</dbReference>
<dbReference type="NCBIfam" id="NF005995">
    <property type="entry name" value="PRK08119.1"/>
    <property type="match status" value="1"/>
</dbReference>
<feature type="compositionally biased region" description="Basic and acidic residues" evidence="7">
    <location>
        <begin position="250"/>
        <end position="275"/>
    </location>
</feature>
<dbReference type="PANTHER" id="PTHR43484">
    <property type="match status" value="1"/>
</dbReference>
<proteinExistence type="inferred from homology"/>
<dbReference type="Pfam" id="PF04509">
    <property type="entry name" value="CheC"/>
    <property type="match status" value="2"/>
</dbReference>
<dbReference type="GO" id="GO:0005886">
    <property type="term" value="C:plasma membrane"/>
    <property type="evidence" value="ECO:0007669"/>
    <property type="project" value="UniProtKB-SubCell"/>
</dbReference>
<dbReference type="GO" id="GO:0003774">
    <property type="term" value="F:cytoskeletal motor activity"/>
    <property type="evidence" value="ECO:0007669"/>
    <property type="project" value="InterPro"/>
</dbReference>
<dbReference type="InterPro" id="IPR036429">
    <property type="entry name" value="SpoA-like_sf"/>
</dbReference>
<evidence type="ECO:0000259" key="9">
    <source>
        <dbReference type="Pfam" id="PF04509"/>
    </source>
</evidence>
<evidence type="ECO:0000256" key="2">
    <source>
        <dbReference type="ARBA" id="ARBA00009226"/>
    </source>
</evidence>
<gene>
    <name evidence="10" type="ORF">TSYNT_9509</name>
</gene>
<comment type="similarity">
    <text evidence="2">Belongs to the FliN/MopA/SpaO family.</text>
</comment>
<reference evidence="10" key="1">
    <citation type="journal article" date="2016" name="Genome Announc.">
        <title>Draft Genome Sequence of the Syntrophic Lactate-Degrading Bacterium Tepidanaerobacter syntrophicus JLT.</title>
        <authorList>
            <person name="Matsuura N."/>
            <person name="Ohashi A."/>
            <person name="Tourlousse D.M."/>
            <person name="Sekiguchi Y."/>
        </authorList>
    </citation>
    <scope>NUCLEOTIDE SEQUENCE [LARGE SCALE GENOMIC DNA]</scope>
    <source>
        <strain evidence="10">JL</strain>
    </source>
</reference>
<dbReference type="InterPro" id="IPR007597">
    <property type="entry name" value="CheC"/>
</dbReference>
<dbReference type="Proteomes" id="UP000062160">
    <property type="component" value="Unassembled WGS sequence"/>
</dbReference>
<feature type="domain" description="CheC-like protein" evidence="9">
    <location>
        <begin position="31"/>
        <end position="67"/>
    </location>
</feature>
<keyword evidence="11" id="KW-1185">Reference proteome</keyword>